<dbReference type="AlphaFoldDB" id="A0A371H6E7"/>
<comment type="caution">
    <text evidence="2">The sequence shown here is derived from an EMBL/GenBank/DDBJ whole genome shotgun (WGS) entry which is preliminary data.</text>
</comment>
<reference evidence="2" key="1">
    <citation type="submission" date="2018-05" db="EMBL/GenBank/DDBJ databases">
        <title>Draft genome of Mucuna pruriens seed.</title>
        <authorList>
            <person name="Nnadi N.E."/>
            <person name="Vos R."/>
            <person name="Hasami M.H."/>
            <person name="Devisetty U.K."/>
            <person name="Aguiy J.C."/>
        </authorList>
    </citation>
    <scope>NUCLEOTIDE SEQUENCE [LARGE SCALE GENOMIC DNA]</scope>
    <source>
        <strain evidence="2">JCA_2017</strain>
    </source>
</reference>
<organism evidence="2 3">
    <name type="scientific">Mucuna pruriens</name>
    <name type="common">Velvet bean</name>
    <name type="synonym">Dolichos pruriens</name>
    <dbReference type="NCBI Taxonomy" id="157652"/>
    <lineage>
        <taxon>Eukaryota</taxon>
        <taxon>Viridiplantae</taxon>
        <taxon>Streptophyta</taxon>
        <taxon>Embryophyta</taxon>
        <taxon>Tracheophyta</taxon>
        <taxon>Spermatophyta</taxon>
        <taxon>Magnoliopsida</taxon>
        <taxon>eudicotyledons</taxon>
        <taxon>Gunneridae</taxon>
        <taxon>Pentapetalae</taxon>
        <taxon>rosids</taxon>
        <taxon>fabids</taxon>
        <taxon>Fabales</taxon>
        <taxon>Fabaceae</taxon>
        <taxon>Papilionoideae</taxon>
        <taxon>50 kb inversion clade</taxon>
        <taxon>NPAAA clade</taxon>
        <taxon>indigoferoid/millettioid clade</taxon>
        <taxon>Phaseoleae</taxon>
        <taxon>Mucuna</taxon>
    </lineage>
</organism>
<dbReference type="Proteomes" id="UP000257109">
    <property type="component" value="Unassembled WGS sequence"/>
</dbReference>
<evidence type="ECO:0000313" key="2">
    <source>
        <dbReference type="EMBL" id="RDX98374.1"/>
    </source>
</evidence>
<evidence type="ECO:0000313" key="3">
    <source>
        <dbReference type="Proteomes" id="UP000257109"/>
    </source>
</evidence>
<dbReference type="EMBL" id="QJKJ01003466">
    <property type="protein sequence ID" value="RDX98374.1"/>
    <property type="molecule type" value="Genomic_DNA"/>
</dbReference>
<keyword evidence="3" id="KW-1185">Reference proteome</keyword>
<gene>
    <name evidence="2" type="ORF">CR513_18715</name>
</gene>
<proteinExistence type="predicted"/>
<feature type="non-terminal residue" evidence="2">
    <location>
        <position position="1"/>
    </location>
</feature>
<sequence length="156" mass="17485">MRTLGSISRKSSHFMISRSNTNSRRHRDHLINGTGFAERHTLSQSREPPLYSCLALRTIQPLTIQAESMPTPTLSWKDSNRPRLGPTNSLQAKAGETMITLNLRGERSFGIVLGVGHDQVWGRGETPEDEASVVWKERPVKVWENLDDLGPSRVLA</sequence>
<accession>A0A371H6E7</accession>
<evidence type="ECO:0000256" key="1">
    <source>
        <dbReference type="SAM" id="MobiDB-lite"/>
    </source>
</evidence>
<protein>
    <submittedName>
        <fullName evidence="2">Uncharacterized protein</fullName>
    </submittedName>
</protein>
<feature type="region of interest" description="Disordered" evidence="1">
    <location>
        <begin position="1"/>
        <end position="27"/>
    </location>
</feature>
<name>A0A371H6E7_MUCPR</name>